<keyword evidence="4 6" id="KW-0472">Membrane</keyword>
<protein>
    <submittedName>
        <fullName evidence="9">Similar to Saccharomyces cerevisiae YDL231C BRE4 Zinc finger protein containing five transmembrane domains</fullName>
    </submittedName>
</protein>
<dbReference type="EMBL" id="CAEFZW010000007">
    <property type="protein sequence ID" value="CAB4255950.1"/>
    <property type="molecule type" value="Genomic_DNA"/>
</dbReference>
<keyword evidence="10" id="KW-1185">Reference proteome</keyword>
<organism evidence="9 10">
    <name type="scientific">Maudiozyma barnettii</name>
    <dbReference type="NCBI Taxonomy" id="61262"/>
    <lineage>
        <taxon>Eukaryota</taxon>
        <taxon>Fungi</taxon>
        <taxon>Dikarya</taxon>
        <taxon>Ascomycota</taxon>
        <taxon>Saccharomycotina</taxon>
        <taxon>Saccharomycetes</taxon>
        <taxon>Saccharomycetales</taxon>
        <taxon>Saccharomycetaceae</taxon>
        <taxon>Maudiozyma</taxon>
    </lineage>
</organism>
<dbReference type="PANTHER" id="PTHR47804">
    <property type="entry name" value="60S RIBOSOMAL PROTEIN L19"/>
    <property type="match status" value="1"/>
</dbReference>
<evidence type="ECO:0000256" key="6">
    <source>
        <dbReference type="SAM" id="Phobius"/>
    </source>
</evidence>
<dbReference type="AlphaFoldDB" id="A0A8H2VI30"/>
<comment type="subcellular location">
    <subcellularLocation>
        <location evidence="1">Membrane</location>
        <topology evidence="1">Multi-pass membrane protein</topology>
    </subcellularLocation>
</comment>
<dbReference type="RefSeq" id="XP_041407794.1">
    <property type="nucleotide sequence ID" value="XM_041551860.1"/>
</dbReference>
<dbReference type="Pfam" id="PF10337">
    <property type="entry name" value="ArAE_2_N"/>
    <property type="match status" value="1"/>
</dbReference>
<feature type="domain" description="Putative ER transporter 6TM N-terminal" evidence="8">
    <location>
        <begin position="138"/>
        <end position="221"/>
    </location>
</feature>
<proteinExistence type="predicted"/>
<feature type="transmembrane region" description="Helical" evidence="6">
    <location>
        <begin position="223"/>
        <end position="244"/>
    </location>
</feature>
<name>A0A8H2VI30_9SACH</name>
<feature type="compositionally biased region" description="Polar residues" evidence="5">
    <location>
        <begin position="1045"/>
        <end position="1056"/>
    </location>
</feature>
<keyword evidence="2 6" id="KW-0812">Transmembrane</keyword>
<dbReference type="GO" id="GO:0016020">
    <property type="term" value="C:membrane"/>
    <property type="evidence" value="ECO:0007669"/>
    <property type="project" value="UniProtKB-SubCell"/>
</dbReference>
<evidence type="ECO:0000313" key="9">
    <source>
        <dbReference type="EMBL" id="CAB4255950.1"/>
    </source>
</evidence>
<dbReference type="InterPro" id="IPR018823">
    <property type="entry name" value="ArAE_2_N"/>
</dbReference>
<keyword evidence="3 6" id="KW-1133">Transmembrane helix</keyword>
<feature type="domain" description="DUF2421" evidence="7">
    <location>
        <begin position="849"/>
        <end position="1105"/>
    </location>
</feature>
<evidence type="ECO:0000259" key="8">
    <source>
        <dbReference type="Pfam" id="PF10337"/>
    </source>
</evidence>
<evidence type="ECO:0000256" key="2">
    <source>
        <dbReference type="ARBA" id="ARBA00022692"/>
    </source>
</evidence>
<feature type="region of interest" description="Disordered" evidence="5">
    <location>
        <begin position="1043"/>
        <end position="1065"/>
    </location>
</feature>
<dbReference type="InterPro" id="IPR018820">
    <property type="entry name" value="BRE4-related_DUF2421"/>
</dbReference>
<feature type="transmembrane region" description="Helical" evidence="6">
    <location>
        <begin position="759"/>
        <end position="778"/>
    </location>
</feature>
<evidence type="ECO:0000259" key="7">
    <source>
        <dbReference type="Pfam" id="PF10334"/>
    </source>
</evidence>
<dbReference type="Pfam" id="PF10334">
    <property type="entry name" value="BRE4"/>
    <property type="match status" value="1"/>
</dbReference>
<dbReference type="OrthoDB" id="1924968at2759"/>
<accession>A0A8H2VI30</accession>
<feature type="transmembrane region" description="Helical" evidence="6">
    <location>
        <begin position="736"/>
        <end position="753"/>
    </location>
</feature>
<sequence length="1106" mass="129180">MESEESARQEDNRNVQLSSKDFNGSYRNSSYLAMHNLKQKNCSPRKCRSNMNSPQMSNVSLSQLKLDDITTADNWKMLDDFELEELRDGFFDATYTRPKRAILLDDHIGSTKSTQHLKPIEIIHNTPKIFRDIYNKSIRNWKLLLKFFLAYLIAMIICVIHPAGKWIGHKYRYFMPISVILHHPARNVGVQLEMTVESCVGLIFGLGWSSLAWYVSTATGPTASHQGGILFQSLVMALWFAIWVKAYYNRLFYFCQSFGITILFTHTVNLVFHASELEWMLFRDFTLSYVFGIVLSLLISTFIFPTNGNAKMIQTLDETVNSIKFFLMALVDKDKYDDVEYISSAQQNMTKYLNVKLSLVYRDFLNQFTIFNFKASNLKRLRDALTVISSPLRVIPIKQKLFDNLLLERLYQEVDDRKHDMEETGEKYDTDALPSGYITGTFTPVSGVPNGPHISLLNDMNDFYVNILQKKFARNTLHLILEMIVVIDKISQLLQLYKTQRHNKKEIIETKEALNRYKLKLQKMIFNIDTSYNNFIGSNLFSEDIIKDFECVDIFLFIRYSRSSAKHLLNVLDEATNLDTEAKMRISTPKLSAFRTLHRLPDQCLMDQGLGKSLVYFETKKDVDEIFERSYNSYTSRHVYNRKNETFSSTRAIDHTDFNFHTTQNFARFKLWKFTKLLSGREMKWTLKCLFCIIFLCLPTWLPESYRWYQEFQCWWAPLIFFILNHNKPAGKMIYLANRLVCGIIGMFWGWAACQAHHFGSPYVICVFAGLICVPSAINQLIYKNSKSSNTAMICFTVISLEAFSKNPHTLKTSVIWKNCWTTSLSLIVGIVVSVAINWIFWSYRSRSELRVAVSYLLSHLSQSYQTVTERYLYRDLNDDPTELSSMFSHIREVRLTRNIEAIRQLLERTKREPIFVSNFNANKYERLLNACQNVFERMIEARVSSTYFEIWNQDRNTDATRALLSLRRDSTSSVIYVFYILSNCFRSRNRIPRYLPSSVTARRRLFDFMSKFDKNEAHFTPIKGDQQDNLEKQLFKKLGKYQNRDPNTQADSNETLSKDETEEDNEEARWKDIYGVAFARSFTAVCESMEVVIECCKDILGEEYY</sequence>
<reference evidence="9 10" key="1">
    <citation type="submission" date="2020-05" db="EMBL/GenBank/DDBJ databases">
        <authorList>
            <person name="Casaregola S."/>
            <person name="Devillers H."/>
            <person name="Grondin C."/>
        </authorList>
    </citation>
    <scope>NUCLEOTIDE SEQUENCE [LARGE SCALE GENOMIC DNA]</scope>
    <source>
        <strain evidence="9 10">CLIB 1767</strain>
    </source>
</reference>
<evidence type="ECO:0000256" key="4">
    <source>
        <dbReference type="ARBA" id="ARBA00023136"/>
    </source>
</evidence>
<evidence type="ECO:0000256" key="5">
    <source>
        <dbReference type="SAM" id="MobiDB-lite"/>
    </source>
</evidence>
<feature type="region of interest" description="Disordered" evidence="5">
    <location>
        <begin position="1"/>
        <end position="22"/>
    </location>
</feature>
<comment type="caution">
    <text evidence="9">The sequence shown here is derived from an EMBL/GenBank/DDBJ whole genome shotgun (WGS) entry which is preliminary data.</text>
</comment>
<feature type="compositionally biased region" description="Basic and acidic residues" evidence="5">
    <location>
        <begin position="1"/>
        <end position="13"/>
    </location>
</feature>
<dbReference type="Proteomes" id="UP000644660">
    <property type="component" value="Unassembled WGS sequence"/>
</dbReference>
<dbReference type="PANTHER" id="PTHR47804:SF3">
    <property type="entry name" value="PROTEIN BRE4"/>
    <property type="match status" value="1"/>
</dbReference>
<feature type="transmembrane region" description="Helical" evidence="6">
    <location>
        <begin position="251"/>
        <end position="274"/>
    </location>
</feature>
<feature type="transmembrane region" description="Helical" evidence="6">
    <location>
        <begin position="286"/>
        <end position="304"/>
    </location>
</feature>
<evidence type="ECO:0000256" key="1">
    <source>
        <dbReference type="ARBA" id="ARBA00004141"/>
    </source>
</evidence>
<feature type="transmembrane region" description="Helical" evidence="6">
    <location>
        <begin position="143"/>
        <end position="164"/>
    </location>
</feature>
<evidence type="ECO:0000313" key="10">
    <source>
        <dbReference type="Proteomes" id="UP000644660"/>
    </source>
</evidence>
<dbReference type="InterPro" id="IPR052430">
    <property type="entry name" value="IVT-Associated"/>
</dbReference>
<feature type="transmembrane region" description="Helical" evidence="6">
    <location>
        <begin position="825"/>
        <end position="842"/>
    </location>
</feature>
<dbReference type="PRINTS" id="PR02047">
    <property type="entry name" value="BREFELDNASP4"/>
</dbReference>
<evidence type="ECO:0000256" key="3">
    <source>
        <dbReference type="ARBA" id="ARBA00022989"/>
    </source>
</evidence>
<dbReference type="InterPro" id="IPR023244">
    <property type="entry name" value="Brefeldin_A-sensitivity_4"/>
</dbReference>
<dbReference type="GeneID" id="64859014"/>
<gene>
    <name evidence="9" type="ORF">KABA2_07S08140</name>
</gene>